<comment type="subcellular location">
    <subcellularLocation>
        <location evidence="11">Mitochondrion inner membrane</location>
        <topology evidence="11">Peripheral membrane protein</topology>
        <orientation evidence="11">Matrix side</orientation>
    </subcellularLocation>
</comment>
<dbReference type="Pfam" id="PF01494">
    <property type="entry name" value="FAD_binding_3"/>
    <property type="match status" value="2"/>
</dbReference>
<evidence type="ECO:0000256" key="2">
    <source>
        <dbReference type="ARBA" id="ARBA00005349"/>
    </source>
</evidence>
<evidence type="ECO:0000313" key="13">
    <source>
        <dbReference type="Proteomes" id="UP000515121"/>
    </source>
</evidence>
<keyword evidence="4 11" id="KW-0831">Ubiquinone biosynthesis</keyword>
<dbReference type="PRINTS" id="PR00420">
    <property type="entry name" value="RNGMNOXGNASE"/>
</dbReference>
<dbReference type="OrthoDB" id="683240at2759"/>
<dbReference type="InterPro" id="IPR051205">
    <property type="entry name" value="UbiH/COQ6_monooxygenase"/>
</dbReference>
<dbReference type="InterPro" id="IPR010971">
    <property type="entry name" value="UbiH/COQ6"/>
</dbReference>
<dbReference type="PANTHER" id="PTHR43876:SF7">
    <property type="entry name" value="UBIQUINONE BIOSYNTHESIS MONOOXYGENASE COQ6, MITOCHONDRIAL"/>
    <property type="match status" value="1"/>
</dbReference>
<feature type="domain" description="FAD-binding" evidence="12">
    <location>
        <begin position="368"/>
        <end position="447"/>
    </location>
</feature>
<dbReference type="UniPathway" id="UPA00232"/>
<keyword evidence="13" id="KW-1185">Reference proteome</keyword>
<accession>A0A6P6AAM7</accession>
<dbReference type="Gene3D" id="3.50.50.60">
    <property type="entry name" value="FAD/NAD(P)-binding domain"/>
    <property type="match status" value="2"/>
</dbReference>
<dbReference type="SUPFAM" id="SSF51905">
    <property type="entry name" value="FAD/NAD(P)-binding domain"/>
    <property type="match status" value="1"/>
</dbReference>
<keyword evidence="9 11" id="KW-0496">Mitochondrion</keyword>
<dbReference type="PANTHER" id="PTHR43876">
    <property type="entry name" value="UBIQUINONE BIOSYNTHESIS MONOOXYGENASE COQ6, MITOCHONDRIAL"/>
    <property type="match status" value="1"/>
</dbReference>
<organism evidence="13 14">
    <name type="scientific">Durio zibethinus</name>
    <name type="common">Durian</name>
    <dbReference type="NCBI Taxonomy" id="66656"/>
    <lineage>
        <taxon>Eukaryota</taxon>
        <taxon>Viridiplantae</taxon>
        <taxon>Streptophyta</taxon>
        <taxon>Embryophyta</taxon>
        <taxon>Tracheophyta</taxon>
        <taxon>Spermatophyta</taxon>
        <taxon>Magnoliopsida</taxon>
        <taxon>eudicotyledons</taxon>
        <taxon>Gunneridae</taxon>
        <taxon>Pentapetalae</taxon>
        <taxon>rosids</taxon>
        <taxon>malvids</taxon>
        <taxon>Malvales</taxon>
        <taxon>Malvaceae</taxon>
        <taxon>Helicteroideae</taxon>
        <taxon>Durio</taxon>
    </lineage>
</organism>
<feature type="domain" description="FAD-binding" evidence="12">
    <location>
        <begin position="48"/>
        <end position="305"/>
    </location>
</feature>
<dbReference type="EC" id="1.14.15.46" evidence="11"/>
<keyword evidence="6 11" id="KW-0274">FAD</keyword>
<keyword evidence="8 11" id="KW-0503">Monooxygenase</keyword>
<evidence type="ECO:0000256" key="3">
    <source>
        <dbReference type="ARBA" id="ARBA00022630"/>
    </source>
</evidence>
<dbReference type="GO" id="GO:0106364">
    <property type="term" value="F:4-hydroxy-3-all-trans-polyprenylbenzoate oxygenase activity"/>
    <property type="evidence" value="ECO:0007669"/>
    <property type="project" value="UniProtKB-EC"/>
</dbReference>
<dbReference type="HAMAP" id="MF_03193">
    <property type="entry name" value="COQ6_monooxygenase"/>
    <property type="match status" value="1"/>
</dbReference>
<dbReference type="GO" id="GO:0016712">
    <property type="term" value="F:oxidoreductase activity, acting on paired donors, with incorporation or reduction of molecular oxygen, reduced flavin or flavoprotein as one donor, and incorporation of one atom of oxygen"/>
    <property type="evidence" value="ECO:0007669"/>
    <property type="project" value="UniProtKB-UniRule"/>
</dbReference>
<evidence type="ECO:0000256" key="6">
    <source>
        <dbReference type="ARBA" id="ARBA00022827"/>
    </source>
</evidence>
<dbReference type="GO" id="GO:0016123">
    <property type="term" value="P:xanthophyll biosynthetic process"/>
    <property type="evidence" value="ECO:0007669"/>
    <property type="project" value="TreeGrafter"/>
</dbReference>
<comment type="function">
    <text evidence="11">FAD-dependent monooxygenase required for two non-consecutive steps during ubiquinone biosynthesis. Required for the C5-ring hydroxylation during ubiquinone biosynthesis by catalyzing the hydroxylation of 4-hydroxy-3-(all-trans-polyprenyl)benzoic acid to 3,4-dihydroxy-5-(all-trans-polyprenyl)benzoic acid. Also acts downstream of coq4, for the C1-hydroxylation during ubiquinone biosynthesis by catalyzing the hydroxylation of 2-methoxy-6-(all-trans-polyprenyl)phenol to 2-methoxy-6-(all-trans-polyprenyl)benzene-1,4-diol. The electrons required for the hydroxylation reaction are funneled indirectly to coq6 from NADPH via a ferredoxin/ferredoxin reductase system.</text>
</comment>
<dbReference type="NCBIfam" id="TIGR01988">
    <property type="entry name" value="Ubi-OHases"/>
    <property type="match status" value="1"/>
</dbReference>
<dbReference type="FunFam" id="3.50.50.60:FF:000205">
    <property type="entry name" value="Ubiquinone biosynthesis monooxygenase COQ6, mitochondrial"/>
    <property type="match status" value="1"/>
</dbReference>
<dbReference type="NCBIfam" id="TIGR01989">
    <property type="entry name" value="COQ6"/>
    <property type="match status" value="1"/>
</dbReference>
<comment type="catalytic activity">
    <reaction evidence="11">
        <text>a 2-methoxy-6-(all-trans-polyprenyl)phenol + 2 reduced [2Fe-2S]-[ferredoxin] + O2 + 2 H(+) = a 2-methoxy-6-(all-trans-polyprenyl)benzene-1,4-diol + 2 oxidized [2Fe-2S]-[ferredoxin] + H2O</text>
        <dbReference type="Rhea" id="RHEA:81183"/>
        <dbReference type="Rhea" id="RHEA-COMP:9551"/>
        <dbReference type="Rhea" id="RHEA-COMP:10000"/>
        <dbReference type="Rhea" id="RHEA-COMP:10001"/>
        <dbReference type="Rhea" id="RHEA-COMP:10858"/>
        <dbReference type="ChEBI" id="CHEBI:15377"/>
        <dbReference type="ChEBI" id="CHEBI:15378"/>
        <dbReference type="ChEBI" id="CHEBI:15379"/>
        <dbReference type="ChEBI" id="CHEBI:33737"/>
        <dbReference type="ChEBI" id="CHEBI:33738"/>
        <dbReference type="ChEBI" id="CHEBI:62731"/>
        <dbReference type="ChEBI" id="CHEBI:84166"/>
        <dbReference type="EC" id="1.14.15.46"/>
    </reaction>
</comment>
<evidence type="ECO:0000256" key="11">
    <source>
        <dbReference type="HAMAP-Rule" id="MF_03193"/>
    </source>
</evidence>
<evidence type="ECO:0000313" key="14">
    <source>
        <dbReference type="RefSeq" id="XP_022761930.1"/>
    </source>
</evidence>
<dbReference type="GO" id="GO:0120538">
    <property type="term" value="F:2-methoxy-6-polyprenolphenol 4-hydroxylase activity"/>
    <property type="evidence" value="ECO:0007669"/>
    <property type="project" value="UniProtKB-EC"/>
</dbReference>
<dbReference type="InterPro" id="IPR002938">
    <property type="entry name" value="FAD-bd"/>
</dbReference>
<evidence type="ECO:0000256" key="4">
    <source>
        <dbReference type="ARBA" id="ARBA00022688"/>
    </source>
</evidence>
<dbReference type="InterPro" id="IPR018168">
    <property type="entry name" value="Ubi_Hdrlase_CS"/>
</dbReference>
<evidence type="ECO:0000256" key="9">
    <source>
        <dbReference type="ARBA" id="ARBA00023128"/>
    </source>
</evidence>
<comment type="catalytic activity">
    <reaction evidence="11">
        <text>a 4-hydroxy-3-(all-trans-polyprenyl)benzoate + 2 reduced [2Fe-2S]-[ferredoxin] + O2 + 2 H(+) = a 3,4-dihydroxy-5-(all-trans-polyprenyl)benzoate + 2 oxidized [2Fe-2S]-[ferredoxin] + H2O</text>
        <dbReference type="Rhea" id="RHEA:81195"/>
        <dbReference type="Rhea" id="RHEA-COMP:9514"/>
        <dbReference type="Rhea" id="RHEA-COMP:10000"/>
        <dbReference type="Rhea" id="RHEA-COMP:10001"/>
        <dbReference type="Rhea" id="RHEA-COMP:10930"/>
        <dbReference type="ChEBI" id="CHEBI:15377"/>
        <dbReference type="ChEBI" id="CHEBI:15378"/>
        <dbReference type="ChEBI" id="CHEBI:15379"/>
        <dbReference type="ChEBI" id="CHEBI:33737"/>
        <dbReference type="ChEBI" id="CHEBI:33738"/>
        <dbReference type="ChEBI" id="CHEBI:64694"/>
        <dbReference type="ChEBI" id="CHEBI:78396"/>
        <dbReference type="EC" id="1.14.15.45"/>
    </reaction>
</comment>
<dbReference type="EC" id="1.14.15.45" evidence="11"/>
<keyword evidence="7 11" id="KW-0560">Oxidoreductase</keyword>
<evidence type="ECO:0000256" key="8">
    <source>
        <dbReference type="ARBA" id="ARBA00023033"/>
    </source>
</evidence>
<dbReference type="KEGG" id="dzi:111307889"/>
<dbReference type="GeneID" id="111307889"/>
<sequence>MKRIVARKFGSNFYRLRIPWRPFCTDASQILSRSNAGDPKKESEGQQYDIAIVGGGMVGLALACSLATRPLTKHLNIAIIDSNPALGRKHFIKKEDLPDPRVSTVTPATISFFKDIGAWQYVERHRHAYFDKMQVWDYTGLGYAKYNARDADRDVLGCVVENKVLLSSLLSRVQDTDLQKKIYPSRLTSMSILPNCSSLEVDSTLSVTTLFSHGRLVKLELEDGNSLYAKLLVGADGGKSRVRELAGFRTTGWNYSQNAIICTVEHAVENHCAWQRFLPAGPIALLPIGDKFSNIVWTMNSKESSEFKSMSEDDFLKAVNYALDYGYGPHPTSSLLGNADIFSWFKGDISRSANDCFEIPPKVVKLASERMAFPLSLRHANDYASKRVVLIGDAAHTVHPLAGQGVNLGFGDASTLSSVISEGIAVGIDIGEVSLLKKYETDRKPANVMMMAVLDGFQKAYSVDFGPLNILRAAAFHGAHYISPLKKSIISYASGEQRLLLFS</sequence>
<dbReference type="RefSeq" id="XP_022761930.1">
    <property type="nucleotide sequence ID" value="XM_022906195.1"/>
</dbReference>
<dbReference type="PROSITE" id="PS01304">
    <property type="entry name" value="UBIH"/>
    <property type="match status" value="1"/>
</dbReference>
<comment type="pathway">
    <text evidence="11">Cofactor biosynthesis; ubiquinone biosynthesis.</text>
</comment>
<dbReference type="GO" id="GO:0031314">
    <property type="term" value="C:extrinsic component of mitochondrial inner membrane"/>
    <property type="evidence" value="ECO:0007669"/>
    <property type="project" value="UniProtKB-UniRule"/>
</dbReference>
<dbReference type="GO" id="GO:0016120">
    <property type="term" value="P:carotene biosynthetic process"/>
    <property type="evidence" value="ECO:0007669"/>
    <property type="project" value="TreeGrafter"/>
</dbReference>
<evidence type="ECO:0000256" key="7">
    <source>
        <dbReference type="ARBA" id="ARBA00023002"/>
    </source>
</evidence>
<keyword evidence="10 11" id="KW-0472">Membrane</keyword>
<dbReference type="FunFam" id="3.30.9.10:FF:000111">
    <property type="entry name" value="Ubiquinone biosynthesis monooxygenase COQ6, mitochondrial"/>
    <property type="match status" value="1"/>
</dbReference>
<dbReference type="InterPro" id="IPR036188">
    <property type="entry name" value="FAD/NAD-bd_sf"/>
</dbReference>
<evidence type="ECO:0000256" key="1">
    <source>
        <dbReference type="ARBA" id="ARBA00001974"/>
    </source>
</evidence>
<dbReference type="GO" id="GO:0071949">
    <property type="term" value="F:FAD binding"/>
    <property type="evidence" value="ECO:0007669"/>
    <property type="project" value="InterPro"/>
</dbReference>
<keyword evidence="5 11" id="KW-0999">Mitochondrion inner membrane</keyword>
<comment type="similarity">
    <text evidence="2 11">Belongs to the UbiH/COQ6 family.</text>
</comment>
<dbReference type="Proteomes" id="UP000515121">
    <property type="component" value="Unplaced"/>
</dbReference>
<dbReference type="FunFam" id="3.50.50.60:FF:000021">
    <property type="entry name" value="Ubiquinone biosynthesis monooxygenase COQ6"/>
    <property type="match status" value="1"/>
</dbReference>
<dbReference type="AlphaFoldDB" id="A0A6P6AAM7"/>
<name>A0A6P6AAM7_DURZI</name>
<gene>
    <name evidence="14" type="primary">LOC111307889</name>
    <name evidence="11" type="synonym">COQ6</name>
</gene>
<evidence type="ECO:0000259" key="12">
    <source>
        <dbReference type="Pfam" id="PF01494"/>
    </source>
</evidence>
<proteinExistence type="inferred from homology"/>
<keyword evidence="3 11" id="KW-0285">Flavoprotein</keyword>
<evidence type="ECO:0000256" key="5">
    <source>
        <dbReference type="ARBA" id="ARBA00022792"/>
    </source>
</evidence>
<reference evidence="14" key="1">
    <citation type="submission" date="2025-08" db="UniProtKB">
        <authorList>
            <consortium name="RefSeq"/>
        </authorList>
    </citation>
    <scope>IDENTIFICATION</scope>
    <source>
        <tissue evidence="14">Fruit stalk</tissue>
    </source>
</reference>
<dbReference type="InterPro" id="IPR000689">
    <property type="entry name" value="UbQ_mOase_COQ6"/>
</dbReference>
<comment type="subunit">
    <text evidence="11">Component of a multi-subunit COQ enzyme complex.</text>
</comment>
<comment type="cofactor">
    <cofactor evidence="1 11">
        <name>FAD</name>
        <dbReference type="ChEBI" id="CHEBI:57692"/>
    </cofactor>
</comment>
<evidence type="ECO:0000256" key="10">
    <source>
        <dbReference type="ARBA" id="ARBA00023136"/>
    </source>
</evidence>
<protein>
    <recommendedName>
        <fullName evidence="11">Ubiquinone biosynthesis monooxygenase COQ6, mitochondrial</fullName>
        <ecNumber evidence="11">1.14.15.45</ecNumber>
    </recommendedName>
    <alternativeName>
        <fullName evidence="11">2-methoxy-6-polyprenolphenol 4-hydroxylase</fullName>
        <ecNumber evidence="11">1.14.15.46</ecNumber>
    </alternativeName>
</protein>